<dbReference type="InterPro" id="IPR020476">
    <property type="entry name" value="Nudix_hydrolase"/>
</dbReference>
<organism evidence="6 7">
    <name type="scientific">Actinomadura luteofluorescens</name>
    <dbReference type="NCBI Taxonomy" id="46163"/>
    <lineage>
        <taxon>Bacteria</taxon>
        <taxon>Bacillati</taxon>
        <taxon>Actinomycetota</taxon>
        <taxon>Actinomycetes</taxon>
        <taxon>Streptosporangiales</taxon>
        <taxon>Thermomonosporaceae</taxon>
        <taxon>Actinomadura</taxon>
    </lineage>
</organism>
<evidence type="ECO:0000313" key="7">
    <source>
        <dbReference type="Proteomes" id="UP000529783"/>
    </source>
</evidence>
<dbReference type="SUPFAM" id="SSF55811">
    <property type="entry name" value="Nudix"/>
    <property type="match status" value="1"/>
</dbReference>
<dbReference type="GO" id="GO:0035539">
    <property type="term" value="F:8-oxo-7,8-dihydrodeoxyguanosine triphosphate pyrophosphatase activity"/>
    <property type="evidence" value="ECO:0007669"/>
    <property type="project" value="UniProtKB-EC"/>
</dbReference>
<reference evidence="6 7" key="1">
    <citation type="submission" date="2020-07" db="EMBL/GenBank/DDBJ databases">
        <title>Sequencing the genomes of 1000 actinobacteria strains.</title>
        <authorList>
            <person name="Klenk H.-P."/>
        </authorList>
    </citation>
    <scope>NUCLEOTIDE SEQUENCE [LARGE SCALE GENOMIC DNA]</scope>
    <source>
        <strain evidence="6 7">DSM 40398</strain>
    </source>
</reference>
<dbReference type="AlphaFoldDB" id="A0A7Y9EII7"/>
<evidence type="ECO:0000256" key="4">
    <source>
        <dbReference type="RuleBase" id="RU003476"/>
    </source>
</evidence>
<dbReference type="PRINTS" id="PR00502">
    <property type="entry name" value="NUDIXFAMILY"/>
</dbReference>
<sequence length="148" mass="15760">MISGVARPEPFGVAAIITDRLGRVLMHLRDDHPGIAWPGYWSLPSGLAEPGETAAEAMSRELHEETGLSIALTQRLEHPKDAEGDRVVFFTGSWDGDPATIPLTEGVKLEFYPLPGLADLRVPPFVALALRQLQGRGLLGGGVGVVGS</sequence>
<dbReference type="PROSITE" id="PS51462">
    <property type="entry name" value="NUDIX"/>
    <property type="match status" value="1"/>
</dbReference>
<dbReference type="PANTHER" id="PTHR43046">
    <property type="entry name" value="GDP-MANNOSE MANNOSYL HYDROLASE"/>
    <property type="match status" value="1"/>
</dbReference>
<feature type="domain" description="Nudix hydrolase" evidence="5">
    <location>
        <begin position="6"/>
        <end position="134"/>
    </location>
</feature>
<dbReference type="Proteomes" id="UP000529783">
    <property type="component" value="Unassembled WGS sequence"/>
</dbReference>
<dbReference type="InterPro" id="IPR015797">
    <property type="entry name" value="NUDIX_hydrolase-like_dom_sf"/>
</dbReference>
<dbReference type="EMBL" id="JACCBA010000001">
    <property type="protein sequence ID" value="NYD48332.1"/>
    <property type="molecule type" value="Genomic_DNA"/>
</dbReference>
<dbReference type="PROSITE" id="PS00893">
    <property type="entry name" value="NUDIX_BOX"/>
    <property type="match status" value="1"/>
</dbReference>
<dbReference type="InterPro" id="IPR020084">
    <property type="entry name" value="NUDIX_hydrolase_CS"/>
</dbReference>
<evidence type="ECO:0000256" key="1">
    <source>
        <dbReference type="ARBA" id="ARBA00001946"/>
    </source>
</evidence>
<keyword evidence="7" id="KW-1185">Reference proteome</keyword>
<proteinExistence type="inferred from homology"/>
<evidence type="ECO:0000256" key="2">
    <source>
        <dbReference type="ARBA" id="ARBA00005582"/>
    </source>
</evidence>
<gene>
    <name evidence="6" type="ORF">BJY14_004315</name>
</gene>
<dbReference type="InterPro" id="IPR000086">
    <property type="entry name" value="NUDIX_hydrolase_dom"/>
</dbReference>
<dbReference type="RefSeq" id="WP_218905536.1">
    <property type="nucleotide sequence ID" value="NZ_JACCBA010000001.1"/>
</dbReference>
<comment type="similarity">
    <text evidence="2 4">Belongs to the Nudix hydrolase family.</text>
</comment>
<evidence type="ECO:0000259" key="5">
    <source>
        <dbReference type="PROSITE" id="PS51462"/>
    </source>
</evidence>
<comment type="cofactor">
    <cofactor evidence="1">
        <name>Mg(2+)</name>
        <dbReference type="ChEBI" id="CHEBI:18420"/>
    </cofactor>
</comment>
<protein>
    <submittedName>
        <fullName evidence="6">8-oxo-dGTP diphosphatase</fullName>
        <ecNumber evidence="6">3.6.1.55</ecNumber>
    </submittedName>
</protein>
<comment type="caution">
    <text evidence="6">The sequence shown here is derived from an EMBL/GenBank/DDBJ whole genome shotgun (WGS) entry which is preliminary data.</text>
</comment>
<evidence type="ECO:0000313" key="6">
    <source>
        <dbReference type="EMBL" id="NYD48332.1"/>
    </source>
</evidence>
<dbReference type="PANTHER" id="PTHR43046:SF2">
    <property type="entry name" value="8-OXO-DGTP DIPHOSPHATASE-RELATED"/>
    <property type="match status" value="1"/>
</dbReference>
<keyword evidence="3 4" id="KW-0378">Hydrolase</keyword>
<dbReference type="Pfam" id="PF00293">
    <property type="entry name" value="NUDIX"/>
    <property type="match status" value="1"/>
</dbReference>
<name>A0A7Y9EII7_9ACTN</name>
<dbReference type="EC" id="3.6.1.55" evidence="6"/>
<evidence type="ECO:0000256" key="3">
    <source>
        <dbReference type="ARBA" id="ARBA00022801"/>
    </source>
</evidence>
<accession>A0A7Y9EII7</accession>
<dbReference type="Gene3D" id="3.90.79.10">
    <property type="entry name" value="Nucleoside Triphosphate Pyrophosphohydrolase"/>
    <property type="match status" value="1"/>
</dbReference>